<dbReference type="EMBL" id="JACDUU010000003">
    <property type="protein sequence ID" value="MBA2871531.1"/>
    <property type="molecule type" value="Genomic_DNA"/>
</dbReference>
<name>A0A7V9YZZ7_9BACL</name>
<organism evidence="3 4">
    <name type="scientific">[Anoxybacillus] calidus</name>
    <dbReference type="NCBI Taxonomy" id="575178"/>
    <lineage>
        <taxon>Bacteria</taxon>
        <taxon>Bacillati</taxon>
        <taxon>Bacillota</taxon>
        <taxon>Bacilli</taxon>
        <taxon>Bacillales</taxon>
        <taxon>Anoxybacillaceae</taxon>
        <taxon>Paranoxybacillus</taxon>
    </lineage>
</organism>
<evidence type="ECO:0000256" key="1">
    <source>
        <dbReference type="SAM" id="MobiDB-lite"/>
    </source>
</evidence>
<dbReference type="InterPro" id="IPR028259">
    <property type="entry name" value="AP2-like_int_N"/>
</dbReference>
<evidence type="ECO:0000259" key="2">
    <source>
        <dbReference type="Pfam" id="PF14657"/>
    </source>
</evidence>
<keyword evidence="4" id="KW-1185">Reference proteome</keyword>
<dbReference type="Proteomes" id="UP000580891">
    <property type="component" value="Unassembled WGS sequence"/>
</dbReference>
<proteinExistence type="predicted"/>
<dbReference type="Pfam" id="PF14657">
    <property type="entry name" value="Arm-DNA-bind_4"/>
    <property type="match status" value="1"/>
</dbReference>
<feature type="region of interest" description="Disordered" evidence="1">
    <location>
        <begin position="1"/>
        <end position="20"/>
    </location>
</feature>
<accession>A0A7V9YZZ7</accession>
<sequence>MLKLDVGIGPSTGKRKTTTKRRFRTKIEAQLATAKLECELANGVYMKVYMKAYMKKNDRLLVCKRGFA</sequence>
<reference evidence="3 4" key="1">
    <citation type="submission" date="2020-07" db="EMBL/GenBank/DDBJ databases">
        <title>Genomic Encyclopedia of Type Strains, Phase IV (KMG-IV): sequencing the most valuable type-strain genomes for metagenomic binning, comparative biology and taxonomic classification.</title>
        <authorList>
            <person name="Goeker M."/>
        </authorList>
    </citation>
    <scope>NUCLEOTIDE SEQUENCE [LARGE SCALE GENOMIC DNA]</scope>
    <source>
        <strain evidence="3 4">DSM 25220</strain>
    </source>
</reference>
<evidence type="ECO:0000313" key="4">
    <source>
        <dbReference type="Proteomes" id="UP000580891"/>
    </source>
</evidence>
<gene>
    <name evidence="3" type="ORF">HNQ85_001801</name>
</gene>
<dbReference type="RefSeq" id="WP_181537342.1">
    <property type="nucleotide sequence ID" value="NZ_JACDUU010000003.1"/>
</dbReference>
<protein>
    <recommendedName>
        <fullName evidence="2">AP2-like integrase N-terminal domain-containing protein</fullName>
    </recommendedName>
</protein>
<comment type="caution">
    <text evidence="3">The sequence shown here is derived from an EMBL/GenBank/DDBJ whole genome shotgun (WGS) entry which is preliminary data.</text>
</comment>
<dbReference type="AlphaFoldDB" id="A0A7V9YZZ7"/>
<evidence type="ECO:0000313" key="3">
    <source>
        <dbReference type="EMBL" id="MBA2871531.1"/>
    </source>
</evidence>
<feature type="domain" description="AP2-like integrase N-terminal" evidence="2">
    <location>
        <begin position="5"/>
        <end position="43"/>
    </location>
</feature>